<evidence type="ECO:0000313" key="3">
    <source>
        <dbReference type="Proteomes" id="UP000184330"/>
    </source>
</evidence>
<dbReference type="EMBL" id="FJOG01000040">
    <property type="protein sequence ID" value="CZR66944.1"/>
    <property type="molecule type" value="Genomic_DNA"/>
</dbReference>
<feature type="compositionally biased region" description="Low complexity" evidence="1">
    <location>
        <begin position="78"/>
        <end position="91"/>
    </location>
</feature>
<dbReference type="Proteomes" id="UP000184330">
    <property type="component" value="Unassembled WGS sequence"/>
</dbReference>
<organism evidence="2 3">
    <name type="scientific">Phialocephala subalpina</name>
    <dbReference type="NCBI Taxonomy" id="576137"/>
    <lineage>
        <taxon>Eukaryota</taxon>
        <taxon>Fungi</taxon>
        <taxon>Dikarya</taxon>
        <taxon>Ascomycota</taxon>
        <taxon>Pezizomycotina</taxon>
        <taxon>Leotiomycetes</taxon>
        <taxon>Helotiales</taxon>
        <taxon>Mollisiaceae</taxon>
        <taxon>Phialocephala</taxon>
        <taxon>Phialocephala fortinii species complex</taxon>
    </lineage>
</organism>
<feature type="region of interest" description="Disordered" evidence="1">
    <location>
        <begin position="64"/>
        <end position="94"/>
    </location>
</feature>
<protein>
    <submittedName>
        <fullName evidence="2">Uncharacterized protein</fullName>
    </submittedName>
</protein>
<proteinExistence type="predicted"/>
<name>A0A1L7XPJ9_9HELO</name>
<reference evidence="2 3" key="1">
    <citation type="submission" date="2016-03" db="EMBL/GenBank/DDBJ databases">
        <authorList>
            <person name="Ploux O."/>
        </authorList>
    </citation>
    <scope>NUCLEOTIDE SEQUENCE [LARGE SCALE GENOMIC DNA]</scope>
    <source>
        <strain evidence="2 3">UAMH 11012</strain>
    </source>
</reference>
<accession>A0A1L7XPJ9</accession>
<evidence type="ECO:0000256" key="1">
    <source>
        <dbReference type="SAM" id="MobiDB-lite"/>
    </source>
</evidence>
<dbReference type="AlphaFoldDB" id="A0A1L7XPJ9"/>
<keyword evidence="3" id="KW-1185">Reference proteome</keyword>
<gene>
    <name evidence="2" type="ORF">PAC_16844</name>
</gene>
<sequence length="185" mass="18937">MPCSSAAYTAIGASPAREATPPSIHFALQKMQYLKNPTHHGRGYSKLATPSDLRSANTLRINLESLTSPCKRKRKSSKSTTSANKDTTAKTPAAIIESSADMDTEVGTPSAVDEPGAEVATEGEAVVALAVVDKPSNDAAAEDTSVGTPAVVDGHGTDATTGDTAVGTPLGHVKSVSSEVMTNSL</sequence>
<evidence type="ECO:0000313" key="2">
    <source>
        <dbReference type="EMBL" id="CZR66944.1"/>
    </source>
</evidence>